<feature type="non-terminal residue" evidence="5">
    <location>
        <position position="589"/>
    </location>
</feature>
<dbReference type="GO" id="GO:0016746">
    <property type="term" value="F:acyltransferase activity"/>
    <property type="evidence" value="ECO:0007669"/>
    <property type="project" value="UniProtKB-KW"/>
</dbReference>
<dbReference type="PANTHER" id="PTHR43775">
    <property type="entry name" value="FATTY ACID SYNTHASE"/>
    <property type="match status" value="1"/>
</dbReference>
<dbReference type="EMBL" id="JBHMBS010000096">
    <property type="protein sequence ID" value="MFB9682485.1"/>
    <property type="molecule type" value="Genomic_DNA"/>
</dbReference>
<dbReference type="Gene3D" id="3.30.70.3290">
    <property type="match status" value="1"/>
</dbReference>
<evidence type="ECO:0000313" key="5">
    <source>
        <dbReference type="EMBL" id="MFB9682485.1"/>
    </source>
</evidence>
<dbReference type="InterPro" id="IPR001227">
    <property type="entry name" value="Ac_transferase_dom_sf"/>
</dbReference>
<dbReference type="Gene3D" id="3.40.366.10">
    <property type="entry name" value="Malonyl-Coenzyme A Acyl Carrier Protein, domain 2"/>
    <property type="match status" value="1"/>
</dbReference>
<gene>
    <name evidence="5" type="ORF">ACFFRH_44095</name>
</gene>
<keyword evidence="2 5" id="KW-0012">Acyltransferase</keyword>
<dbReference type="InterPro" id="IPR050091">
    <property type="entry name" value="PKS_NRPS_Biosynth_Enz"/>
</dbReference>
<dbReference type="Pfam" id="PF21089">
    <property type="entry name" value="PKS_DH_N"/>
    <property type="match status" value="1"/>
</dbReference>
<feature type="non-terminal residue" evidence="5">
    <location>
        <position position="1"/>
    </location>
</feature>
<dbReference type="Pfam" id="PF14765">
    <property type="entry name" value="PS-DH"/>
    <property type="match status" value="1"/>
</dbReference>
<accession>A0ABV5TVN1</accession>
<feature type="domain" description="PKS/mFAS DH" evidence="4">
    <location>
        <begin position="286"/>
        <end position="552"/>
    </location>
</feature>
<reference evidence="5 6" key="1">
    <citation type="submission" date="2024-09" db="EMBL/GenBank/DDBJ databases">
        <authorList>
            <person name="Sun Q."/>
            <person name="Mori K."/>
        </authorList>
    </citation>
    <scope>NUCLEOTIDE SEQUENCE [LARGE SCALE GENOMIC DNA]</scope>
    <source>
        <strain evidence="5 6">JCM 3028</strain>
    </source>
</reference>
<dbReference type="SMART" id="SM00826">
    <property type="entry name" value="PKS_DH"/>
    <property type="match status" value="1"/>
</dbReference>
<proteinExistence type="predicted"/>
<dbReference type="SMART" id="SM00827">
    <property type="entry name" value="PKS_AT"/>
    <property type="match status" value="1"/>
</dbReference>
<feature type="active site" description="Proton donor; for dehydratase activity" evidence="3">
    <location>
        <position position="479"/>
    </location>
</feature>
<dbReference type="SUPFAM" id="SSF52151">
    <property type="entry name" value="FabD/lysophospholipase-like"/>
    <property type="match status" value="1"/>
</dbReference>
<keyword evidence="6" id="KW-1185">Reference proteome</keyword>
<dbReference type="PROSITE" id="PS52019">
    <property type="entry name" value="PKS_MFAS_DH"/>
    <property type="match status" value="1"/>
</dbReference>
<dbReference type="SUPFAM" id="SSF55048">
    <property type="entry name" value="Probable ACP-binding domain of malonyl-CoA ACP transacylase"/>
    <property type="match status" value="1"/>
</dbReference>
<protein>
    <submittedName>
        <fullName evidence="5">Acyltransferase domain-containing protein</fullName>
    </submittedName>
</protein>
<evidence type="ECO:0000256" key="3">
    <source>
        <dbReference type="PROSITE-ProRule" id="PRU01363"/>
    </source>
</evidence>
<evidence type="ECO:0000256" key="2">
    <source>
        <dbReference type="ARBA" id="ARBA00023315"/>
    </source>
</evidence>
<dbReference type="InterPro" id="IPR049900">
    <property type="entry name" value="PKS_mFAS_DH"/>
</dbReference>
<dbReference type="InterPro" id="IPR020807">
    <property type="entry name" value="PKS_DH"/>
</dbReference>
<name>A0ABV5TVN1_9ACTN</name>
<dbReference type="InterPro" id="IPR042104">
    <property type="entry name" value="PKS_dehydratase_sf"/>
</dbReference>
<feature type="region of interest" description="N-terminal hotdog fold" evidence="3">
    <location>
        <begin position="286"/>
        <end position="408"/>
    </location>
</feature>
<comment type="caution">
    <text evidence="5">The sequence shown here is derived from an EMBL/GenBank/DDBJ whole genome shotgun (WGS) entry which is preliminary data.</text>
</comment>
<dbReference type="RefSeq" id="WP_386164155.1">
    <property type="nucleotide sequence ID" value="NZ_JBHMBS010000096.1"/>
</dbReference>
<feature type="active site" description="Proton acceptor; for dehydratase activity" evidence="3">
    <location>
        <position position="319"/>
    </location>
</feature>
<dbReference type="Pfam" id="PF00698">
    <property type="entry name" value="Acyl_transf_1"/>
    <property type="match status" value="1"/>
</dbReference>
<organism evidence="5 6">
    <name type="scientific">Streptosporangium vulgare</name>
    <dbReference type="NCBI Taxonomy" id="46190"/>
    <lineage>
        <taxon>Bacteria</taxon>
        <taxon>Bacillati</taxon>
        <taxon>Actinomycetota</taxon>
        <taxon>Actinomycetes</taxon>
        <taxon>Streptosporangiales</taxon>
        <taxon>Streptosporangiaceae</taxon>
        <taxon>Streptosporangium</taxon>
    </lineage>
</organism>
<dbReference type="InterPro" id="IPR016036">
    <property type="entry name" value="Malonyl_transacylase_ACP-bd"/>
</dbReference>
<evidence type="ECO:0000256" key="1">
    <source>
        <dbReference type="ARBA" id="ARBA00022679"/>
    </source>
</evidence>
<dbReference type="InterPro" id="IPR014043">
    <property type="entry name" value="Acyl_transferase_dom"/>
</dbReference>
<evidence type="ECO:0000259" key="4">
    <source>
        <dbReference type="PROSITE" id="PS52019"/>
    </source>
</evidence>
<dbReference type="Proteomes" id="UP001589610">
    <property type="component" value="Unassembled WGS sequence"/>
</dbReference>
<evidence type="ECO:0000313" key="6">
    <source>
        <dbReference type="Proteomes" id="UP001589610"/>
    </source>
</evidence>
<dbReference type="InterPro" id="IPR049552">
    <property type="entry name" value="PKS_DH_N"/>
</dbReference>
<dbReference type="PANTHER" id="PTHR43775:SF51">
    <property type="entry name" value="INACTIVE PHENOLPHTHIOCEROL SYNTHESIS POLYKETIDE SYNTHASE TYPE I PKS1-RELATED"/>
    <property type="match status" value="1"/>
</dbReference>
<dbReference type="InterPro" id="IPR049551">
    <property type="entry name" value="PKS_DH_C"/>
</dbReference>
<feature type="region of interest" description="C-terminal hotdog fold" evidence="3">
    <location>
        <begin position="420"/>
        <end position="552"/>
    </location>
</feature>
<keyword evidence="1" id="KW-0808">Transferase</keyword>
<sequence length="589" mass="62381">LFAVEVALFRLLESWGVRPDFLLGHSVGELAAAHVAGVMSLQDAARLVAARGRLMQALPAGGAMVALQATEAEVLPLLPGGVSVAAVNGPQAIVVSGDEAAVTEISAHFTAQGRKTRRLRVSHAFHSPLMEPMLADFHRIAETITYRPPSIPVVSNLTGEPVADFSADYWVRHVREAVRFADGLTYLRAQGVETFVELGPDGVLSAMGQDSAEEGLFVPVLRKDRPEAQSLVTALARAFAAGAKVDWKAYYAGSGGRLVDLPTYPFEHRRYWLEATVGGATRPGGHPLLDVAVPLADGDGVVLTGELSRTGRHGWLADHTVAGSTVVPATVLVELAAHAGDRVGCETLEELNLELPLVLPERGARQVQVSVAAPDERGRRALTAYSRLDDEPWARHATGTLAPATPVDPVELSDWPPRGAEPVDVDALYDGLASVGLEYGPVFQGLRAAWRRDGVLYAEVALPAERDTTGFRVHPALLDACLHVLAADRETAALPFSWRGVRLNGTDVTSLRVRIDDAGDAGVSLAVADDTGRTVLTAESLLLLPPAMDEIAGAAHRDSLFRVGWVPVVGGEVVVPGAVVRVGVGRGEG</sequence>
<dbReference type="Gene3D" id="3.10.129.110">
    <property type="entry name" value="Polyketide synthase dehydratase"/>
    <property type="match status" value="1"/>
</dbReference>
<dbReference type="InterPro" id="IPR016035">
    <property type="entry name" value="Acyl_Trfase/lysoPLipase"/>
</dbReference>